<dbReference type="InterPro" id="IPR005512">
    <property type="entry name" value="PRONE_dom"/>
</dbReference>
<name>A0ABQ5IHZ5_9ASTR</name>
<feature type="domain" description="PRONE" evidence="2">
    <location>
        <begin position="9"/>
        <end position="117"/>
    </location>
</feature>
<reference evidence="3" key="1">
    <citation type="journal article" date="2022" name="Int. J. Mol. Sci.">
        <title>Draft Genome of Tanacetum Coccineum: Genomic Comparison of Closely Related Tanacetum-Family Plants.</title>
        <authorList>
            <person name="Yamashiro T."/>
            <person name="Shiraishi A."/>
            <person name="Nakayama K."/>
            <person name="Satake H."/>
        </authorList>
    </citation>
    <scope>NUCLEOTIDE SEQUENCE</scope>
</reference>
<evidence type="ECO:0000313" key="4">
    <source>
        <dbReference type="Proteomes" id="UP001151760"/>
    </source>
</evidence>
<keyword evidence="1" id="KW-0344">Guanine-nucleotide releasing factor</keyword>
<dbReference type="EMBL" id="BQNB010020802">
    <property type="protein sequence ID" value="GJT99783.1"/>
    <property type="molecule type" value="Genomic_DNA"/>
</dbReference>
<sequence length="117" mass="12908">MCLDESWRLGGLNGYRPEVVMMKEGVAKLLLGEYMSGGGKGVCDGFTASSPPRKLFLKMIQYVIVAKWKRVASEKPFGSNDYMDVTPSWAVYGANEGGFDPDRHGLREKGIIDKNAD</sequence>
<evidence type="ECO:0000259" key="2">
    <source>
        <dbReference type="PROSITE" id="PS51334"/>
    </source>
</evidence>
<dbReference type="Proteomes" id="UP001151760">
    <property type="component" value="Unassembled WGS sequence"/>
</dbReference>
<reference evidence="3" key="2">
    <citation type="submission" date="2022-01" db="EMBL/GenBank/DDBJ databases">
        <authorList>
            <person name="Yamashiro T."/>
            <person name="Shiraishi A."/>
            <person name="Satake H."/>
            <person name="Nakayama K."/>
        </authorList>
    </citation>
    <scope>NUCLEOTIDE SEQUENCE</scope>
</reference>
<keyword evidence="4" id="KW-1185">Reference proteome</keyword>
<proteinExistence type="predicted"/>
<dbReference type="Pfam" id="PF03759">
    <property type="entry name" value="PRONE"/>
    <property type="match status" value="1"/>
</dbReference>
<organism evidence="3 4">
    <name type="scientific">Tanacetum coccineum</name>
    <dbReference type="NCBI Taxonomy" id="301880"/>
    <lineage>
        <taxon>Eukaryota</taxon>
        <taxon>Viridiplantae</taxon>
        <taxon>Streptophyta</taxon>
        <taxon>Embryophyta</taxon>
        <taxon>Tracheophyta</taxon>
        <taxon>Spermatophyta</taxon>
        <taxon>Magnoliopsida</taxon>
        <taxon>eudicotyledons</taxon>
        <taxon>Gunneridae</taxon>
        <taxon>Pentapetalae</taxon>
        <taxon>asterids</taxon>
        <taxon>campanulids</taxon>
        <taxon>Asterales</taxon>
        <taxon>Asteraceae</taxon>
        <taxon>Asteroideae</taxon>
        <taxon>Anthemideae</taxon>
        <taxon>Anthemidinae</taxon>
        <taxon>Tanacetum</taxon>
    </lineage>
</organism>
<evidence type="ECO:0000313" key="3">
    <source>
        <dbReference type="EMBL" id="GJT99783.1"/>
    </source>
</evidence>
<evidence type="ECO:0000256" key="1">
    <source>
        <dbReference type="PROSITE-ProRule" id="PRU00663"/>
    </source>
</evidence>
<comment type="caution">
    <text evidence="3">The sequence shown here is derived from an EMBL/GenBank/DDBJ whole genome shotgun (WGS) entry which is preliminary data.</text>
</comment>
<protein>
    <submittedName>
        <fullName evidence="3">S-adenosyl-L-methionine-dependent tRNA 4-demethylwyosine synthase</fullName>
    </submittedName>
</protein>
<gene>
    <name evidence="3" type="ORF">Tco_1110122</name>
</gene>
<dbReference type="Gene3D" id="1.20.58.2010">
    <property type="entry name" value="PRONE domain, subdomain 1"/>
    <property type="match status" value="1"/>
</dbReference>
<accession>A0ABQ5IHZ5</accession>
<dbReference type="PROSITE" id="PS51334">
    <property type="entry name" value="PRONE"/>
    <property type="match status" value="1"/>
</dbReference>